<protein>
    <submittedName>
        <fullName evidence="2">NADPH-dependent oxidoreductase</fullName>
    </submittedName>
</protein>
<dbReference type="RefSeq" id="WP_017180916.1">
    <property type="nucleotide sequence ID" value="NZ_CP022746.1"/>
</dbReference>
<dbReference type="Proteomes" id="UP000217141">
    <property type="component" value="Chromosome II"/>
</dbReference>
<sequence>MTQLHFVAVGGTMRAYSSTERALRKALAIAEERGARTTLLAGADIDFPSYAPENPDRPDAARHYVDILRSADAVIIGSPGYHGAISGFVKNALDYVEDMSRDERCYFDGLPVGCVATAAGWQAAVATLQQLRVITHALRGWPTPLGIAINTIGGEGDPIENAPIPDQLRMMVDQLFSFCRRPAL</sequence>
<feature type="domain" description="NADPH-dependent FMN reductase-like" evidence="1">
    <location>
        <begin position="7"/>
        <end position="145"/>
    </location>
</feature>
<reference evidence="2 3" key="1">
    <citation type="submission" date="2017-08" db="EMBL/GenBank/DDBJ databases">
        <title>Whole Genome Sequence of Sphingobium hydrophobicum C1: Insights into Adaption to the Electronic-waste Contaminated Sediment.</title>
        <authorList>
            <person name="Song D."/>
            <person name="Chen X."/>
            <person name="Xu M."/>
        </authorList>
    </citation>
    <scope>NUCLEOTIDE SEQUENCE [LARGE SCALE GENOMIC DNA]</scope>
    <source>
        <strain evidence="2 3">C1</strain>
    </source>
</reference>
<dbReference type="EMBL" id="CP022746">
    <property type="protein sequence ID" value="ASY45958.1"/>
    <property type="molecule type" value="Genomic_DNA"/>
</dbReference>
<dbReference type="InterPro" id="IPR005025">
    <property type="entry name" value="FMN_Rdtase-like_dom"/>
</dbReference>
<evidence type="ECO:0000313" key="2">
    <source>
        <dbReference type="EMBL" id="ASY45958.1"/>
    </source>
</evidence>
<accession>A0A249MXA3</accession>
<name>A0A249MXA3_SPHXE</name>
<gene>
    <name evidence="2" type="ORF">CJD35_15595</name>
</gene>
<dbReference type="Gene3D" id="3.40.50.360">
    <property type="match status" value="1"/>
</dbReference>
<dbReference type="AlphaFoldDB" id="A0A249MXA3"/>
<dbReference type="InterPro" id="IPR029039">
    <property type="entry name" value="Flavoprotein-like_sf"/>
</dbReference>
<organism evidence="2 3">
    <name type="scientific">Sphingobium xenophagum</name>
    <dbReference type="NCBI Taxonomy" id="121428"/>
    <lineage>
        <taxon>Bacteria</taxon>
        <taxon>Pseudomonadati</taxon>
        <taxon>Pseudomonadota</taxon>
        <taxon>Alphaproteobacteria</taxon>
        <taxon>Sphingomonadales</taxon>
        <taxon>Sphingomonadaceae</taxon>
        <taxon>Sphingobium</taxon>
    </lineage>
</organism>
<evidence type="ECO:0000313" key="3">
    <source>
        <dbReference type="Proteomes" id="UP000217141"/>
    </source>
</evidence>
<dbReference type="GO" id="GO:0016491">
    <property type="term" value="F:oxidoreductase activity"/>
    <property type="evidence" value="ECO:0007669"/>
    <property type="project" value="InterPro"/>
</dbReference>
<dbReference type="SUPFAM" id="SSF52218">
    <property type="entry name" value="Flavoproteins"/>
    <property type="match status" value="1"/>
</dbReference>
<evidence type="ECO:0000259" key="1">
    <source>
        <dbReference type="Pfam" id="PF03358"/>
    </source>
</evidence>
<proteinExistence type="predicted"/>
<dbReference type="KEGG" id="shyd:CJD35_15595"/>
<dbReference type="Pfam" id="PF03358">
    <property type="entry name" value="FMN_red"/>
    <property type="match status" value="1"/>
</dbReference>